<proteinExistence type="predicted"/>
<dbReference type="PRINTS" id="PR00982">
    <property type="entry name" value="TRNASYNTHLYS"/>
</dbReference>
<dbReference type="InterPro" id="IPR018149">
    <property type="entry name" value="Lys-tRNA-synth_II_C"/>
</dbReference>
<keyword evidence="4" id="KW-0067">ATP-binding</keyword>
<evidence type="ECO:0000256" key="4">
    <source>
        <dbReference type="ARBA" id="ARBA00022840"/>
    </source>
</evidence>
<dbReference type="SUPFAM" id="SSF50249">
    <property type="entry name" value="Nucleic acid-binding proteins"/>
    <property type="match status" value="1"/>
</dbReference>
<dbReference type="GO" id="GO:0000049">
    <property type="term" value="F:tRNA binding"/>
    <property type="evidence" value="ECO:0007669"/>
    <property type="project" value="TreeGrafter"/>
</dbReference>
<dbReference type="InterPro" id="IPR045864">
    <property type="entry name" value="aa-tRNA-synth_II/BPL/LPL"/>
</dbReference>
<dbReference type="InterPro" id="IPR012340">
    <property type="entry name" value="NA-bd_OB-fold"/>
</dbReference>
<evidence type="ECO:0000313" key="9">
    <source>
        <dbReference type="Proteomes" id="UP000307173"/>
    </source>
</evidence>
<name>A0A4T0X4R6_9ASCO</name>
<keyword evidence="5" id="KW-0030">Aminoacyl-tRNA synthetase</keyword>
<dbReference type="Gene3D" id="2.40.50.140">
    <property type="entry name" value="Nucleic acid-binding proteins"/>
    <property type="match status" value="1"/>
</dbReference>
<dbReference type="GO" id="GO:0005524">
    <property type="term" value="F:ATP binding"/>
    <property type="evidence" value="ECO:0007669"/>
    <property type="project" value="UniProtKB-KW"/>
</dbReference>
<evidence type="ECO:0000256" key="1">
    <source>
        <dbReference type="ARBA" id="ARBA00013166"/>
    </source>
</evidence>
<dbReference type="OrthoDB" id="21243at2759"/>
<keyword evidence="9" id="KW-1185">Reference proteome</keyword>
<dbReference type="Gene3D" id="3.30.930.10">
    <property type="entry name" value="Bira Bifunctional Protein, Domain 2"/>
    <property type="match status" value="1"/>
</dbReference>
<dbReference type="Proteomes" id="UP000307173">
    <property type="component" value="Unassembled WGS sequence"/>
</dbReference>
<accession>A0A4T0X4R6</accession>
<dbReference type="SUPFAM" id="SSF55681">
    <property type="entry name" value="Class II aaRS and biotin synthetases"/>
    <property type="match status" value="1"/>
</dbReference>
<dbReference type="Pfam" id="PF00152">
    <property type="entry name" value="tRNA-synt_2"/>
    <property type="match status" value="1"/>
</dbReference>
<reference evidence="8 9" key="1">
    <citation type="journal article" date="2019" name="Front. Genet.">
        <title>Whole-Genome Sequencing of the Opportunistic Yeast Pathogen Candida inconspicua Uncovers Its Hybrid Origin.</title>
        <authorList>
            <person name="Mixao V."/>
            <person name="Hansen A.P."/>
            <person name="Saus E."/>
            <person name="Boekhout T."/>
            <person name="Lass-Florl C."/>
            <person name="Gabaldon T."/>
        </authorList>
    </citation>
    <scope>NUCLEOTIDE SEQUENCE [LARGE SCALE GENOMIC DNA]</scope>
    <source>
        <strain evidence="8 9">CBS 180</strain>
    </source>
</reference>
<dbReference type="CDD" id="cd04322">
    <property type="entry name" value="LysRS_N"/>
    <property type="match status" value="1"/>
</dbReference>
<dbReference type="STRING" id="52247.A0A4T0X4R6"/>
<evidence type="ECO:0000256" key="2">
    <source>
        <dbReference type="ARBA" id="ARBA00022598"/>
    </source>
</evidence>
<dbReference type="AlphaFoldDB" id="A0A4T0X4R6"/>
<evidence type="ECO:0000256" key="6">
    <source>
        <dbReference type="ARBA" id="ARBA00030563"/>
    </source>
</evidence>
<dbReference type="EC" id="6.1.1.6" evidence="1"/>
<dbReference type="GO" id="GO:0004824">
    <property type="term" value="F:lysine-tRNA ligase activity"/>
    <property type="evidence" value="ECO:0007669"/>
    <property type="project" value="UniProtKB-EC"/>
</dbReference>
<organism evidence="8 9">
    <name type="scientific">Pichia inconspicua</name>
    <dbReference type="NCBI Taxonomy" id="52247"/>
    <lineage>
        <taxon>Eukaryota</taxon>
        <taxon>Fungi</taxon>
        <taxon>Dikarya</taxon>
        <taxon>Ascomycota</taxon>
        <taxon>Saccharomycotina</taxon>
        <taxon>Pichiomycetes</taxon>
        <taxon>Pichiales</taxon>
        <taxon>Pichiaceae</taxon>
        <taxon>Pichia</taxon>
    </lineage>
</organism>
<feature type="domain" description="Aminoacyl-transfer RNA synthetases class-II family profile" evidence="7">
    <location>
        <begin position="230"/>
        <end position="554"/>
    </location>
</feature>
<dbReference type="GO" id="GO:0005739">
    <property type="term" value="C:mitochondrion"/>
    <property type="evidence" value="ECO:0007669"/>
    <property type="project" value="TreeGrafter"/>
</dbReference>
<dbReference type="InterPro" id="IPR002313">
    <property type="entry name" value="Lys-tRNA-ligase_II"/>
</dbReference>
<comment type="caution">
    <text evidence="8">The sequence shown here is derived from an EMBL/GenBank/DDBJ whole genome shotgun (WGS) entry which is preliminary data.</text>
</comment>
<dbReference type="InterPro" id="IPR004364">
    <property type="entry name" value="Aa-tRNA-synt_II"/>
</dbReference>
<sequence length="564" mass="64533">MLTSKRLVNCLFSQGLVNNFRFSSTSNKKGAAVNKITEDSDFAFRKSTVETLPFADQDVKFYPTYASSVKVLSEGVNDYEKLRIPDFRKIYNELTLDTLVDKENDPHYILSGKITSIRKAGKGSIFIDVVQDYKRVQFIIHHKTMGLDKEEFIAAHNSFRPGDQIMGIGKVAMTKVGELSLKLVRPLKLVSPALHPLPPKFNDIGKINRNRVIDYLVNKESVEVMLLRFKVIQLIRNFLEMKGFIGVETPIICSGNSGANATPFETSSQHIDTEEGKMTLSLRVAPELWLKKLIIAGFDKVYEIGKVFRNEGIDSTHNAEFTTCEFYQTFIGLEELMEISEEMLKFILNSILQDPKLVKFHAKSQELSDLINANNGRFNRIEFLPELEKQTGHKLEYRNLNKAGLIEYWKMIGDYTTDVSTMSESELINNLSEKYVESQCINSDMPTFIYNIPEIVSPLSKSNSNGVSHRFEMYINGREYMNAYEEENNPFKQRYKFNKQLQNREDGDMESLVPDERFVEVMEWAMPPTGGWGLGIDRLVMKLSSKNRIENVLPFGKLSDVVKQ</sequence>
<keyword evidence="2" id="KW-0436">Ligase</keyword>
<dbReference type="GO" id="GO:0070154">
    <property type="term" value="P:mitochondrial lysyl-tRNA aminoacylation"/>
    <property type="evidence" value="ECO:0007669"/>
    <property type="project" value="TreeGrafter"/>
</dbReference>
<dbReference type="InterPro" id="IPR006195">
    <property type="entry name" value="aa-tRNA-synth_II"/>
</dbReference>
<protein>
    <recommendedName>
        <fullName evidence="1">lysine--tRNA ligase</fullName>
        <ecNumber evidence="1">6.1.1.6</ecNumber>
    </recommendedName>
    <alternativeName>
        <fullName evidence="6">Lysyl-tRNA synthetase</fullName>
    </alternativeName>
</protein>
<dbReference type="PANTHER" id="PTHR42918:SF5">
    <property type="entry name" value="LYSINE--TRNA LIGASE, MITOCHONDRIAL"/>
    <property type="match status" value="1"/>
</dbReference>
<dbReference type="NCBIfam" id="TIGR00499">
    <property type="entry name" value="lysS_bact"/>
    <property type="match status" value="1"/>
</dbReference>
<dbReference type="InterPro" id="IPR044136">
    <property type="entry name" value="Lys-tRNA-ligase_II_N"/>
</dbReference>
<dbReference type="PROSITE" id="PS50862">
    <property type="entry name" value="AA_TRNA_LIGASE_II"/>
    <property type="match status" value="1"/>
</dbReference>
<evidence type="ECO:0000313" key="8">
    <source>
        <dbReference type="EMBL" id="TID30275.1"/>
    </source>
</evidence>
<gene>
    <name evidence="8" type="ORF">CANINC_001155</name>
</gene>
<dbReference type="PANTHER" id="PTHR42918">
    <property type="entry name" value="LYSYL-TRNA SYNTHETASE"/>
    <property type="match status" value="1"/>
</dbReference>
<dbReference type="EMBL" id="SELW01000166">
    <property type="protein sequence ID" value="TID30275.1"/>
    <property type="molecule type" value="Genomic_DNA"/>
</dbReference>
<evidence type="ECO:0000256" key="3">
    <source>
        <dbReference type="ARBA" id="ARBA00022741"/>
    </source>
</evidence>
<evidence type="ECO:0000259" key="7">
    <source>
        <dbReference type="PROSITE" id="PS50862"/>
    </source>
</evidence>
<evidence type="ECO:0000256" key="5">
    <source>
        <dbReference type="ARBA" id="ARBA00023146"/>
    </source>
</evidence>
<keyword evidence="3" id="KW-0547">Nucleotide-binding</keyword>